<feature type="region of interest" description="Disordered" evidence="4">
    <location>
        <begin position="123"/>
        <end position="202"/>
    </location>
</feature>
<feature type="region of interest" description="Disordered" evidence="4">
    <location>
        <begin position="465"/>
        <end position="484"/>
    </location>
</feature>
<feature type="compositionally biased region" description="Polar residues" evidence="4">
    <location>
        <begin position="15"/>
        <end position="46"/>
    </location>
</feature>
<feature type="compositionally biased region" description="Polar residues" evidence="4">
    <location>
        <begin position="669"/>
        <end position="679"/>
    </location>
</feature>
<feature type="compositionally biased region" description="Low complexity" evidence="4">
    <location>
        <begin position="1"/>
        <end position="14"/>
    </location>
</feature>
<dbReference type="PROSITE" id="PS50102">
    <property type="entry name" value="RRM"/>
    <property type="match status" value="2"/>
</dbReference>
<evidence type="ECO:0000313" key="6">
    <source>
        <dbReference type="EMBL" id="KZS95190.1"/>
    </source>
</evidence>
<dbReference type="OrthoDB" id="271725at2759"/>
<evidence type="ECO:0000256" key="2">
    <source>
        <dbReference type="ARBA" id="ARBA00022884"/>
    </source>
</evidence>
<evidence type="ECO:0000256" key="3">
    <source>
        <dbReference type="PROSITE-ProRule" id="PRU00176"/>
    </source>
</evidence>
<evidence type="ECO:0000259" key="5">
    <source>
        <dbReference type="PROSITE" id="PS50102"/>
    </source>
</evidence>
<dbReference type="STRING" id="1314777.A0A164WMT4"/>
<feature type="region of interest" description="Disordered" evidence="4">
    <location>
        <begin position="1"/>
        <end position="46"/>
    </location>
</feature>
<keyword evidence="2 3" id="KW-0694">RNA-binding</keyword>
<organism evidence="6 7">
    <name type="scientific">Sistotremastrum niveocremeum HHB9708</name>
    <dbReference type="NCBI Taxonomy" id="1314777"/>
    <lineage>
        <taxon>Eukaryota</taxon>
        <taxon>Fungi</taxon>
        <taxon>Dikarya</taxon>
        <taxon>Basidiomycota</taxon>
        <taxon>Agaricomycotina</taxon>
        <taxon>Agaricomycetes</taxon>
        <taxon>Sistotremastrales</taxon>
        <taxon>Sistotremastraceae</taxon>
        <taxon>Sertulicium</taxon>
        <taxon>Sertulicium niveocremeum</taxon>
    </lineage>
</organism>
<feature type="compositionally biased region" description="Low complexity" evidence="4">
    <location>
        <begin position="131"/>
        <end position="148"/>
    </location>
</feature>
<reference evidence="6 7" key="1">
    <citation type="journal article" date="2016" name="Mol. Biol. Evol.">
        <title>Comparative Genomics of Early-Diverging Mushroom-Forming Fungi Provides Insights into the Origins of Lignocellulose Decay Capabilities.</title>
        <authorList>
            <person name="Nagy L.G."/>
            <person name="Riley R."/>
            <person name="Tritt A."/>
            <person name="Adam C."/>
            <person name="Daum C."/>
            <person name="Floudas D."/>
            <person name="Sun H."/>
            <person name="Yadav J.S."/>
            <person name="Pangilinan J."/>
            <person name="Larsson K.H."/>
            <person name="Matsuura K."/>
            <person name="Barry K."/>
            <person name="Labutti K."/>
            <person name="Kuo R."/>
            <person name="Ohm R.A."/>
            <person name="Bhattacharya S.S."/>
            <person name="Shirouzu T."/>
            <person name="Yoshinaga Y."/>
            <person name="Martin F.M."/>
            <person name="Grigoriev I.V."/>
            <person name="Hibbett D.S."/>
        </authorList>
    </citation>
    <scope>NUCLEOTIDE SEQUENCE [LARGE SCALE GENOMIC DNA]</scope>
    <source>
        <strain evidence="6 7">HHB9708</strain>
    </source>
</reference>
<gene>
    <name evidence="6" type="ORF">SISNIDRAFT_452539</name>
</gene>
<dbReference type="GO" id="GO:0003723">
    <property type="term" value="F:RNA binding"/>
    <property type="evidence" value="ECO:0007669"/>
    <property type="project" value="UniProtKB-UniRule"/>
</dbReference>
<name>A0A164WMT4_9AGAM</name>
<feature type="region of interest" description="Disordered" evidence="4">
    <location>
        <begin position="655"/>
        <end position="695"/>
    </location>
</feature>
<dbReference type="AlphaFoldDB" id="A0A164WMT4"/>
<dbReference type="Pfam" id="PF00076">
    <property type="entry name" value="RRM_1"/>
    <property type="match status" value="2"/>
</dbReference>
<feature type="domain" description="RRM" evidence="5">
    <location>
        <begin position="211"/>
        <end position="284"/>
    </location>
</feature>
<accession>A0A164WMT4</accession>
<dbReference type="Gene3D" id="3.30.70.330">
    <property type="match status" value="2"/>
</dbReference>
<dbReference type="Proteomes" id="UP000076722">
    <property type="component" value="Unassembled WGS sequence"/>
</dbReference>
<dbReference type="InterPro" id="IPR035979">
    <property type="entry name" value="RBD_domain_sf"/>
</dbReference>
<evidence type="ECO:0000256" key="4">
    <source>
        <dbReference type="SAM" id="MobiDB-lite"/>
    </source>
</evidence>
<proteinExistence type="predicted"/>
<feature type="compositionally biased region" description="Polar residues" evidence="4">
    <location>
        <begin position="186"/>
        <end position="202"/>
    </location>
</feature>
<protein>
    <recommendedName>
        <fullName evidence="5">RRM domain-containing protein</fullName>
    </recommendedName>
</protein>
<evidence type="ECO:0000313" key="7">
    <source>
        <dbReference type="Proteomes" id="UP000076722"/>
    </source>
</evidence>
<dbReference type="SMART" id="SM00360">
    <property type="entry name" value="RRM"/>
    <property type="match status" value="2"/>
</dbReference>
<feature type="domain" description="RRM" evidence="5">
    <location>
        <begin position="331"/>
        <end position="414"/>
    </location>
</feature>
<keyword evidence="7" id="KW-1185">Reference proteome</keyword>
<dbReference type="InterPro" id="IPR012677">
    <property type="entry name" value="Nucleotide-bd_a/b_plait_sf"/>
</dbReference>
<dbReference type="InterPro" id="IPR000504">
    <property type="entry name" value="RRM_dom"/>
</dbReference>
<feature type="compositionally biased region" description="Low complexity" evidence="4">
    <location>
        <begin position="171"/>
        <end position="185"/>
    </location>
</feature>
<dbReference type="SUPFAM" id="SSF54928">
    <property type="entry name" value="RNA-binding domain, RBD"/>
    <property type="match status" value="2"/>
</dbReference>
<keyword evidence="1" id="KW-0677">Repeat</keyword>
<dbReference type="PANTHER" id="PTHR24012">
    <property type="entry name" value="RNA BINDING PROTEIN"/>
    <property type="match status" value="1"/>
</dbReference>
<evidence type="ECO:0000256" key="1">
    <source>
        <dbReference type="ARBA" id="ARBA00022737"/>
    </source>
</evidence>
<dbReference type="EMBL" id="KV419402">
    <property type="protein sequence ID" value="KZS95190.1"/>
    <property type="molecule type" value="Genomic_DNA"/>
</dbReference>
<sequence length="695" mass="74661">MQNTTTDSSTPSTTLAIQNANVSLPKSPSTNVSNSLAERQSQNPLFQYSPVKSAYTSQSLRTPSLARYLTPPDSLEKNAQLDMSGQTLPEITELQSSPSFLAQYHPKESEILPGSLEGALSLRSKARSDGRSGSSLDGSASSISSLSSDMEDLHITASPRHSSPHAKVEPAAAEAASNATTEGSTVTEAPTSPNESKYSATSPYANPLLTTNVYINGLPPLCSEEELLNMCQPFGTVISVKTFTRNGDVPSGYGFVLFEKIDAAENCVKTLRQYRHLHPSFSKRTHRIPGTSLEAPTFTPASPATVFPNGLNSNHESFSAKMERLSDLDSTNLYIEGLPVNADANTLESLVAPHRIKSSRIFPSKLSNPPKLIAFVRLESRDAAQDTIDNLNGRVLQGWGNTEGDKITVKFADSAEQRELRKQERMSREERDRLQAVAQLQLASQTPQSLQYPFGLQSPVQLQSLRNFGGNAGNGAPSPNLGTPQTTAELERLIDALRVTQLTNSLQQQQQNQNPLASLLASTQLQSLNQSPTLRNLHNRNLSGQFAGTGSGNFDLSANALANAQFGGLTPAQIDSLQNTASGMTQASNLSDPALLNYLQSQSHTSSPSYSLSQQQQQQAYGTNLPLSALASHATQRSSPRSFGSPVVVGGNNHKLPNLQRYVPPHVRSGTSPSTTNERGVSGSPHHRAGEAAMH</sequence>